<evidence type="ECO:0000256" key="4">
    <source>
        <dbReference type="ARBA" id="ARBA00023004"/>
    </source>
</evidence>
<gene>
    <name evidence="7" type="ORF">DL764_002202</name>
</gene>
<evidence type="ECO:0000256" key="2">
    <source>
        <dbReference type="ARBA" id="ARBA00022617"/>
    </source>
</evidence>
<evidence type="ECO:0000313" key="7">
    <source>
        <dbReference type="EMBL" id="RYP07931.1"/>
    </source>
</evidence>
<evidence type="ECO:0000313" key="8">
    <source>
        <dbReference type="Proteomes" id="UP000293360"/>
    </source>
</evidence>
<comment type="cofactor">
    <cofactor evidence="1 5">
        <name>heme</name>
        <dbReference type="ChEBI" id="CHEBI:30413"/>
    </cofactor>
</comment>
<dbReference type="PROSITE" id="PS00086">
    <property type="entry name" value="CYTOCHROME_P450"/>
    <property type="match status" value="1"/>
</dbReference>
<dbReference type="GO" id="GO:0020037">
    <property type="term" value="F:heme binding"/>
    <property type="evidence" value="ECO:0007669"/>
    <property type="project" value="InterPro"/>
</dbReference>
<sequence length="1522" mass="165035">MASVNHTSELMDLHLAAVPVPSSRRFVTVRDEFGLPMLFSAGTNGDLFTIKENSSGARTLVNLSNAFGMPHDRVIAFDCVQDDATDLVYLAFATENKDGSATLHVARPFSPLVIDVEEDYKSLDLNGLLMPWSDTSKALSTISKIYMGAKSSRTGYPEVILEFKQVRKINSSQDLARVRIAEGMESFKLMYDFELPENASDMLDIAPATLPVGKGYFSIYRVKGETRLLFSTTDRIRGYQFDVALSCPEGARTCSTFIDADGYSSLVVGGNGLFYWTANQAMQRGAVGRKVSYEDDFNNIDNLFIGQAGVNLTIFVTNTARGLTYGVTDNLVFQDPVDDIPLIPDFEGGVFSMFISPDGLTQQVIVSKGTGGLELLCQDSIDGIWKRVPFAIPSLTENVQLKGYMSRVTFTAPNGDRVANQPVLLSTAGYSQITVNGRDITTSPTGVLVMTDVLGTLTLLTPADDLTSDIFTLSNPGGDYPGFLDQDIYIDPSDKIWEKLETIKTGVHLGSARLPSGEKLVSDPGVSNANLDAVAAGIKEVTAQRRKLKAQETTARRLAAKGTDSRLVVGPRRGRSSHKPQLGAGGPGPSGTIIAGVNVERFRDARRKIRDFFFDALHWVVGTAQKVASWAIEVTLDGLYFLLEIPGLPNFMRIGIDALIGCVQVIDSIMQGMLGGLDKLITWIEYLFDWKGILATQKVIVGFVDRGLVAAPKHLDTLAGKAEAWFDELREVLKQITYPDAALEQKITQDDVKKAGTDILDAGGSAEGEYMNYQVSHGGAMLGLLPSGPSSITGSAIVDALLETLRNLAKEFGDIFINAWDNISRLWKGTGELSVGDVFQKLGADIVLDVLDMIKALAVGVIEIGAGLLSDLRSLLNQQIELPVLSALYKGLTGSDLTILNVIGLLIAVPANATYKTMFGDSKIMTLDGADLDASLSAAISGIPASIRGAGRSEEDIGPTDSQLDLDTGLGSCEVAIRIVSAVLTFLDVGADDNVSSTPAASRPAHSPSRSDFSIRDKAGQLSKFSSPIPVARLDLTTLPSYPSGNGGAALRKERPKASEVIPFVLVGLDVASAFMTFPYYWGLAGAQDKNPPVFRLRMGSWSIDAMLFFIGGLRMKSREVDLAAPYLAGVGQLCSSIFSVSALIVERKGEVDDAGGAPLEFTIAFSNLVGGLSFAAADVLKKDPKLALVARMDFVGVVRSIAAYRLLFHPLRDYPGPLAAKLSDAYNGYFSFRKRLHLTSMEDHSTYGPVIRHGPNKLLFNSSKALHDIYDNDKLVKSYVNSAILQAPGAFSTSAGICALFFYLAHNRRCYERLANEIRETFTSASEIQSGTQLSNCHYLRACIDEALRIAPPVPGTLWRELASDEKDKPLIIDGHLVPPQTQVGANIYTLHHNEKYFPDPYMFRPERWLSSETPESQRNLMREAFTPFSIGYRGCAGKAMAYLESSLVVAKSLWYFDFKLAPGQLGEVGGGAPGRTDSRGRRDEYQLYDVIAGEHDGPYLVFTPRGDACKGLQVNGLTFQ</sequence>
<feature type="binding site" description="axial binding residue" evidence="5">
    <location>
        <position position="1437"/>
    </location>
    <ligand>
        <name>heme</name>
        <dbReference type="ChEBI" id="CHEBI:30413"/>
    </ligand>
    <ligandPart>
        <name>Fe</name>
        <dbReference type="ChEBI" id="CHEBI:18248"/>
    </ligandPart>
</feature>
<evidence type="ECO:0000256" key="3">
    <source>
        <dbReference type="ARBA" id="ARBA00022723"/>
    </source>
</evidence>
<dbReference type="OrthoDB" id="3235083at2759"/>
<dbReference type="Proteomes" id="UP000293360">
    <property type="component" value="Unassembled WGS sequence"/>
</dbReference>
<dbReference type="PRINTS" id="PR00463">
    <property type="entry name" value="EP450I"/>
</dbReference>
<dbReference type="InterPro" id="IPR001128">
    <property type="entry name" value="Cyt_P450"/>
</dbReference>
<proteinExistence type="predicted"/>
<accession>A0A4Q4TLC8</accession>
<reference evidence="7 8" key="1">
    <citation type="submission" date="2018-06" db="EMBL/GenBank/DDBJ databases">
        <title>Complete Genomes of Monosporascus.</title>
        <authorList>
            <person name="Robinson A.J."/>
            <person name="Natvig D.O."/>
        </authorList>
    </citation>
    <scope>NUCLEOTIDE SEQUENCE [LARGE SCALE GENOMIC DNA]</scope>
    <source>
        <strain evidence="7 8">CBS 110550</strain>
    </source>
</reference>
<name>A0A4Q4TLC8_9PEZI</name>
<dbReference type="PANTHER" id="PTHR24305">
    <property type="entry name" value="CYTOCHROME P450"/>
    <property type="match status" value="1"/>
</dbReference>
<evidence type="ECO:0000256" key="1">
    <source>
        <dbReference type="ARBA" id="ARBA00001971"/>
    </source>
</evidence>
<feature type="region of interest" description="Disordered" evidence="6">
    <location>
        <begin position="569"/>
        <end position="588"/>
    </location>
</feature>
<dbReference type="GO" id="GO:0016705">
    <property type="term" value="F:oxidoreductase activity, acting on paired donors, with incorporation or reduction of molecular oxygen"/>
    <property type="evidence" value="ECO:0007669"/>
    <property type="project" value="InterPro"/>
</dbReference>
<dbReference type="GO" id="GO:0005506">
    <property type="term" value="F:iron ion binding"/>
    <property type="evidence" value="ECO:0007669"/>
    <property type="project" value="InterPro"/>
</dbReference>
<dbReference type="InterPro" id="IPR036396">
    <property type="entry name" value="Cyt_P450_sf"/>
</dbReference>
<keyword evidence="2 5" id="KW-0349">Heme</keyword>
<organism evidence="7 8">
    <name type="scientific">Monosporascus ibericus</name>
    <dbReference type="NCBI Taxonomy" id="155417"/>
    <lineage>
        <taxon>Eukaryota</taxon>
        <taxon>Fungi</taxon>
        <taxon>Dikarya</taxon>
        <taxon>Ascomycota</taxon>
        <taxon>Pezizomycotina</taxon>
        <taxon>Sordariomycetes</taxon>
        <taxon>Xylariomycetidae</taxon>
        <taxon>Xylariales</taxon>
        <taxon>Xylariales incertae sedis</taxon>
        <taxon>Monosporascus</taxon>
    </lineage>
</organism>
<keyword evidence="4 5" id="KW-0408">Iron</keyword>
<dbReference type="SUPFAM" id="SSF48264">
    <property type="entry name" value="Cytochrome P450"/>
    <property type="match status" value="1"/>
</dbReference>
<dbReference type="EMBL" id="QJNU01000078">
    <property type="protein sequence ID" value="RYP07931.1"/>
    <property type="molecule type" value="Genomic_DNA"/>
</dbReference>
<dbReference type="PANTHER" id="PTHR24305:SF226">
    <property type="entry name" value="CYTOCHROME P450 MONOOXYGENASE"/>
    <property type="match status" value="1"/>
</dbReference>
<protein>
    <submittedName>
        <fullName evidence="7">Uncharacterized protein</fullName>
    </submittedName>
</protein>
<dbReference type="GO" id="GO:0004497">
    <property type="term" value="F:monooxygenase activity"/>
    <property type="evidence" value="ECO:0007669"/>
    <property type="project" value="InterPro"/>
</dbReference>
<evidence type="ECO:0000256" key="6">
    <source>
        <dbReference type="SAM" id="MobiDB-lite"/>
    </source>
</evidence>
<dbReference type="Pfam" id="PF00067">
    <property type="entry name" value="p450"/>
    <property type="match status" value="1"/>
</dbReference>
<dbReference type="InterPro" id="IPR002401">
    <property type="entry name" value="Cyt_P450_E_grp-I"/>
</dbReference>
<dbReference type="STRING" id="155417.A0A4Q4TLC8"/>
<dbReference type="InterPro" id="IPR017972">
    <property type="entry name" value="Cyt_P450_CS"/>
</dbReference>
<dbReference type="InterPro" id="IPR050121">
    <property type="entry name" value="Cytochrome_P450_monoxygenase"/>
</dbReference>
<comment type="caution">
    <text evidence="7">The sequence shown here is derived from an EMBL/GenBank/DDBJ whole genome shotgun (WGS) entry which is preliminary data.</text>
</comment>
<dbReference type="Gene3D" id="1.10.630.10">
    <property type="entry name" value="Cytochrome P450"/>
    <property type="match status" value="1"/>
</dbReference>
<evidence type="ECO:0000256" key="5">
    <source>
        <dbReference type="PIRSR" id="PIRSR602401-1"/>
    </source>
</evidence>
<keyword evidence="3 5" id="KW-0479">Metal-binding</keyword>
<keyword evidence="8" id="KW-1185">Reference proteome</keyword>